<dbReference type="SMART" id="SM00028">
    <property type="entry name" value="TPR"/>
    <property type="match status" value="4"/>
</dbReference>
<organism evidence="5 6">
    <name type="scientific">Teredinibacter turnerae (strain ATCC 39867 / T7901)</name>
    <dbReference type="NCBI Taxonomy" id="377629"/>
    <lineage>
        <taxon>Bacteria</taxon>
        <taxon>Pseudomonadati</taxon>
        <taxon>Pseudomonadota</taxon>
        <taxon>Gammaproteobacteria</taxon>
        <taxon>Cellvibrionales</taxon>
        <taxon>Cellvibrionaceae</taxon>
        <taxon>Teredinibacter</taxon>
    </lineage>
</organism>
<dbReference type="eggNOG" id="COG0457">
    <property type="taxonomic scope" value="Bacteria"/>
</dbReference>
<sequence>MNKFYSKKVSHFGRCLLLATAATLAAPALEKAVNAAGFNVDLGAKAFAQDTKKKRALPGISEAFFKKLGKVADLASPPERKDGTQPPGDFNAALKELKDVEKDCSKCNAYELAQIYNYYGWIYYSLEDFKNSIKYYRKVIEQSPNIPWGLELQVTYTLVQLMFAQEDYADALKMLNTWMGISDTIGDDAYYLKSQICYQMDDKACALENINIAVKMAEKDGNVAKEPWLSLQKALYLEKEDYKSSLPIIEKMVRHYPKKSYWQQLAGVYGMLEREKDQYYTLDAAYTMGALEKEQQLLNLAYLSMANEYPYKAAKIVEKGMKDKIIAENAKNLETLAIAWRQAKDTDKAIPAMQRAAEKSDNGDLYGQLLGLYLYIDDNKKAVEAGKKALAKGDLKRAGEINLNLGIAHLELAQYESAIKAFKKAKEDKRVKRTADNWLQHAQREKFRAEQLAAAAG</sequence>
<dbReference type="InterPro" id="IPR011990">
    <property type="entry name" value="TPR-like_helical_dom_sf"/>
</dbReference>
<dbReference type="KEGG" id="ttu:TERTU_0373"/>
<dbReference type="EMBL" id="CP001614">
    <property type="protein sequence ID" value="ACR13460.1"/>
    <property type="molecule type" value="Genomic_DNA"/>
</dbReference>
<keyword evidence="2 3" id="KW-0802">TPR repeat</keyword>
<dbReference type="Proteomes" id="UP000009080">
    <property type="component" value="Chromosome"/>
</dbReference>
<dbReference type="AlphaFoldDB" id="C5BMB0"/>
<dbReference type="OrthoDB" id="5574348at2"/>
<dbReference type="SUPFAM" id="SSF48452">
    <property type="entry name" value="TPR-like"/>
    <property type="match status" value="1"/>
</dbReference>
<protein>
    <submittedName>
        <fullName evidence="5">PAS/PAC sensor protein</fullName>
    </submittedName>
</protein>
<evidence type="ECO:0000313" key="5">
    <source>
        <dbReference type="EMBL" id="ACR13460.1"/>
    </source>
</evidence>
<accession>C5BMB0</accession>
<dbReference type="Gene3D" id="1.25.40.10">
    <property type="entry name" value="Tetratricopeptide repeat domain"/>
    <property type="match status" value="2"/>
</dbReference>
<feature type="signal peptide" evidence="4">
    <location>
        <begin position="1"/>
        <end position="25"/>
    </location>
</feature>
<dbReference type="STRING" id="377629.TERTU_0373"/>
<dbReference type="Pfam" id="PF07719">
    <property type="entry name" value="TPR_2"/>
    <property type="match status" value="1"/>
</dbReference>
<keyword evidence="1" id="KW-0677">Repeat</keyword>
<evidence type="ECO:0000256" key="2">
    <source>
        <dbReference type="ARBA" id="ARBA00022803"/>
    </source>
</evidence>
<feature type="repeat" description="TPR" evidence="3">
    <location>
        <begin position="113"/>
        <end position="146"/>
    </location>
</feature>
<keyword evidence="6" id="KW-1185">Reference proteome</keyword>
<dbReference type="RefSeq" id="WP_015819574.1">
    <property type="nucleotide sequence ID" value="NC_012997.1"/>
</dbReference>
<name>C5BMB0_TERTT</name>
<gene>
    <name evidence="5" type="ordered locus">TERTU_0373</name>
</gene>
<evidence type="ECO:0000313" key="6">
    <source>
        <dbReference type="Proteomes" id="UP000009080"/>
    </source>
</evidence>
<dbReference type="InterPro" id="IPR019734">
    <property type="entry name" value="TPR_rpt"/>
</dbReference>
<dbReference type="Pfam" id="PF13181">
    <property type="entry name" value="TPR_8"/>
    <property type="match status" value="1"/>
</dbReference>
<dbReference type="InterPro" id="IPR013105">
    <property type="entry name" value="TPR_2"/>
</dbReference>
<evidence type="ECO:0000256" key="3">
    <source>
        <dbReference type="PROSITE-ProRule" id="PRU00339"/>
    </source>
</evidence>
<evidence type="ECO:0000256" key="1">
    <source>
        <dbReference type="ARBA" id="ARBA00022737"/>
    </source>
</evidence>
<dbReference type="HOGENOM" id="CLU_038151_0_1_6"/>
<evidence type="ECO:0000256" key="4">
    <source>
        <dbReference type="SAM" id="SignalP"/>
    </source>
</evidence>
<dbReference type="PROSITE" id="PS50005">
    <property type="entry name" value="TPR"/>
    <property type="match status" value="1"/>
</dbReference>
<reference evidence="5 6" key="1">
    <citation type="journal article" date="2009" name="PLoS ONE">
        <title>The complete genome of Teredinibacter turnerae T7901: an intracellular endosymbiont of marine wood-boring bivalves (shipworms).</title>
        <authorList>
            <person name="Yang J.C."/>
            <person name="Madupu R."/>
            <person name="Durkin A.S."/>
            <person name="Ekborg N.A."/>
            <person name="Pedamallu C.S."/>
            <person name="Hostetler J.B."/>
            <person name="Radune D."/>
            <person name="Toms B.S."/>
            <person name="Henrissat B."/>
            <person name="Coutinho P.M."/>
            <person name="Schwarz S."/>
            <person name="Field L."/>
            <person name="Trindade-Silva A.E."/>
            <person name="Soares C.A.G."/>
            <person name="Elshahawi S."/>
            <person name="Hanora A."/>
            <person name="Schmidt E.W."/>
            <person name="Haygood M.G."/>
            <person name="Posfai J."/>
            <person name="Benner J."/>
            <person name="Madinger C."/>
            <person name="Nove J."/>
            <person name="Anton B."/>
            <person name="Chaudhary K."/>
            <person name="Foster J."/>
            <person name="Holman A."/>
            <person name="Kumar S."/>
            <person name="Lessard P.A."/>
            <person name="Luyten Y.A."/>
            <person name="Slatko B."/>
            <person name="Wood N."/>
            <person name="Wu B."/>
            <person name="Teplitski M."/>
            <person name="Mougous J.D."/>
            <person name="Ward N."/>
            <person name="Eisen J.A."/>
            <person name="Badger J.H."/>
            <person name="Distel D.L."/>
        </authorList>
    </citation>
    <scope>NUCLEOTIDE SEQUENCE [LARGE SCALE GENOMIC DNA]</scope>
    <source>
        <strain evidence="6">ATCC 39867 / T7901</strain>
    </source>
</reference>
<proteinExistence type="predicted"/>
<feature type="chain" id="PRO_5002948730" evidence="4">
    <location>
        <begin position="26"/>
        <end position="457"/>
    </location>
</feature>
<keyword evidence="4" id="KW-0732">Signal</keyword>